<gene>
    <name evidence="2" type="ORF">WAZ07_21640</name>
</gene>
<name>A0ABU8FQ19_9BACI</name>
<dbReference type="InterPro" id="IPR025668">
    <property type="entry name" value="Tnp_DDE_dom"/>
</dbReference>
<evidence type="ECO:0000259" key="1">
    <source>
        <dbReference type="Pfam" id="PF13751"/>
    </source>
</evidence>
<reference evidence="2 3" key="1">
    <citation type="submission" date="2024-01" db="EMBL/GenBank/DDBJ databases">
        <title>Seven novel Bacillus-like species.</title>
        <authorList>
            <person name="Liu G."/>
        </authorList>
    </citation>
    <scope>NUCLEOTIDE SEQUENCE [LARGE SCALE GENOMIC DNA]</scope>
    <source>
        <strain evidence="2 3">FJAT-51639</strain>
    </source>
</reference>
<dbReference type="EMBL" id="JBAWSX010000018">
    <property type="protein sequence ID" value="MEI4803795.1"/>
    <property type="molecule type" value="Genomic_DNA"/>
</dbReference>
<evidence type="ECO:0000313" key="3">
    <source>
        <dbReference type="Proteomes" id="UP001372526"/>
    </source>
</evidence>
<keyword evidence="3" id="KW-1185">Reference proteome</keyword>
<evidence type="ECO:0000313" key="2">
    <source>
        <dbReference type="EMBL" id="MEI4803795.1"/>
    </source>
</evidence>
<dbReference type="Pfam" id="PF13751">
    <property type="entry name" value="DDE_Tnp_1_6"/>
    <property type="match status" value="1"/>
</dbReference>
<comment type="caution">
    <text evidence="2">The sequence shown here is derived from an EMBL/GenBank/DDBJ whole genome shotgun (WGS) entry which is preliminary data.</text>
</comment>
<dbReference type="Proteomes" id="UP001372526">
    <property type="component" value="Unassembled WGS sequence"/>
</dbReference>
<feature type="domain" description="Transposase DDE" evidence="1">
    <location>
        <begin position="6"/>
        <end position="64"/>
    </location>
</feature>
<accession>A0ABU8FQ19</accession>
<sequence length="88" mass="10122">MHMINIEQRLSMRGKILRSVRPSTVELNFAHSKELHGLCYAPYCGVQKVKVQVLMTAIIQSLKKWTKLRSLKQVVLHLTHQIIEGTTL</sequence>
<proteinExistence type="predicted"/>
<protein>
    <submittedName>
        <fullName evidence="2">Transposase</fullName>
    </submittedName>
</protein>
<dbReference type="RefSeq" id="WP_336474101.1">
    <property type="nucleotide sequence ID" value="NZ_JBAWSX010000018.1"/>
</dbReference>
<organism evidence="2 3">
    <name type="scientific">Bacillus bruguierae</name>
    <dbReference type="NCBI Taxonomy" id="3127667"/>
    <lineage>
        <taxon>Bacteria</taxon>
        <taxon>Bacillati</taxon>
        <taxon>Bacillota</taxon>
        <taxon>Bacilli</taxon>
        <taxon>Bacillales</taxon>
        <taxon>Bacillaceae</taxon>
        <taxon>Bacillus</taxon>
    </lineage>
</organism>